<dbReference type="Proteomes" id="UP000255515">
    <property type="component" value="Unassembled WGS sequence"/>
</dbReference>
<dbReference type="RefSeq" id="WP_002688917.1">
    <property type="nucleotide sequence ID" value="NZ_UFTJ01000002.1"/>
</dbReference>
<feature type="domain" description="DUF2089" evidence="2">
    <location>
        <begin position="9"/>
        <end position="37"/>
    </location>
</feature>
<sequence length="96" mass="10997">MTAKIPTVCPSCESPLNVSRMRCATCETEVSGEYELPLYLKLNREEQAFILNFFLSSGSIKEMAKQAELSYPTMRNKMDDLIEKIKQLNQESLENK</sequence>
<dbReference type="Pfam" id="PF09862">
    <property type="entry name" value="DUF2089"/>
    <property type="match status" value="1"/>
</dbReference>
<evidence type="ECO:0000259" key="2">
    <source>
        <dbReference type="Pfam" id="PF22747"/>
    </source>
</evidence>
<dbReference type="InterPro" id="IPR053957">
    <property type="entry name" value="DUF2089_Zn_ribbon"/>
</dbReference>
<feature type="domain" description="DUF2089" evidence="1">
    <location>
        <begin position="42"/>
        <end position="86"/>
    </location>
</feature>
<reference evidence="3 4" key="1">
    <citation type="submission" date="2018-06" db="EMBL/GenBank/DDBJ databases">
        <authorList>
            <consortium name="Pathogen Informatics"/>
            <person name="Doyle S."/>
        </authorList>
    </citation>
    <scope>NUCLEOTIDE SEQUENCE [LARGE SCALE GENOMIC DNA]</scope>
    <source>
        <strain evidence="3 4">NCTC11661</strain>
    </source>
</reference>
<dbReference type="EMBL" id="UFTJ01000002">
    <property type="protein sequence ID" value="SSZ55786.1"/>
    <property type="molecule type" value="Genomic_DNA"/>
</dbReference>
<organism evidence="3 4">
    <name type="scientific">Bergeyella zoohelcum</name>
    <dbReference type="NCBI Taxonomy" id="1015"/>
    <lineage>
        <taxon>Bacteria</taxon>
        <taxon>Pseudomonadati</taxon>
        <taxon>Bacteroidota</taxon>
        <taxon>Flavobacteriia</taxon>
        <taxon>Flavobacteriales</taxon>
        <taxon>Weeksellaceae</taxon>
        <taxon>Bergeyella</taxon>
    </lineage>
</organism>
<dbReference type="Pfam" id="PF22747">
    <property type="entry name" value="Zn_ribbon_DUF2089"/>
    <property type="match status" value="1"/>
</dbReference>
<protein>
    <submittedName>
        <fullName evidence="3">Protein of uncharacterized function(DUF2089)</fullName>
    </submittedName>
</protein>
<dbReference type="AlphaFoldDB" id="A0A376C188"/>
<gene>
    <name evidence="3" type="ORF">NCTC11661_01185</name>
</gene>
<dbReference type="InterPro" id="IPR018658">
    <property type="entry name" value="DUF2089"/>
</dbReference>
<evidence type="ECO:0000259" key="1">
    <source>
        <dbReference type="Pfam" id="PF09862"/>
    </source>
</evidence>
<evidence type="ECO:0000313" key="3">
    <source>
        <dbReference type="EMBL" id="SSZ55786.1"/>
    </source>
</evidence>
<accession>A0A376C188</accession>
<name>A0A376C188_9FLAO</name>
<proteinExistence type="predicted"/>
<evidence type="ECO:0000313" key="4">
    <source>
        <dbReference type="Proteomes" id="UP000255515"/>
    </source>
</evidence>